<dbReference type="GO" id="GO:0006302">
    <property type="term" value="P:double-strand break repair"/>
    <property type="evidence" value="ECO:0007669"/>
    <property type="project" value="InterPro"/>
</dbReference>
<name>A0A3M6R0A6_9BURK</name>
<dbReference type="PANTHER" id="PTHR41259">
    <property type="entry name" value="DOUBLE-STRAND BREAK REPAIR RAD50 ATPASE, PUTATIVE-RELATED"/>
    <property type="match status" value="1"/>
</dbReference>
<feature type="coiled-coil region" evidence="1">
    <location>
        <begin position="499"/>
        <end position="607"/>
    </location>
</feature>
<evidence type="ECO:0000313" key="4">
    <source>
        <dbReference type="Proteomes" id="UP000278006"/>
    </source>
</evidence>
<dbReference type="Gene3D" id="3.40.50.300">
    <property type="entry name" value="P-loop containing nucleotide triphosphate hydrolases"/>
    <property type="match status" value="2"/>
</dbReference>
<evidence type="ECO:0000259" key="2">
    <source>
        <dbReference type="Pfam" id="PF13476"/>
    </source>
</evidence>
<keyword evidence="1" id="KW-0175">Coiled coil</keyword>
<keyword evidence="4" id="KW-1185">Reference proteome</keyword>
<dbReference type="Proteomes" id="UP000278006">
    <property type="component" value="Unassembled WGS sequence"/>
</dbReference>
<feature type="domain" description="Rad50/SbcC-type AAA" evidence="2">
    <location>
        <begin position="5"/>
        <end position="59"/>
    </location>
</feature>
<accession>A0A3M6R0A6</accession>
<dbReference type="AlphaFoldDB" id="A0A3M6R0A6"/>
<dbReference type="PANTHER" id="PTHR41259:SF1">
    <property type="entry name" value="DOUBLE-STRAND BREAK REPAIR RAD50 ATPASE, PUTATIVE-RELATED"/>
    <property type="match status" value="1"/>
</dbReference>
<dbReference type="InterPro" id="IPR038729">
    <property type="entry name" value="Rad50/SbcC_AAA"/>
</dbReference>
<gene>
    <name evidence="3" type="ORF">D8I35_06390</name>
</gene>
<evidence type="ECO:0000313" key="3">
    <source>
        <dbReference type="EMBL" id="RMX08680.1"/>
    </source>
</evidence>
<evidence type="ECO:0000256" key="1">
    <source>
        <dbReference type="SAM" id="Coils"/>
    </source>
</evidence>
<comment type="caution">
    <text evidence="3">The sequence shown here is derived from an EMBL/GenBank/DDBJ whole genome shotgun (WGS) entry which is preliminary data.</text>
</comment>
<dbReference type="EMBL" id="RDQO01000001">
    <property type="protein sequence ID" value="RMX08680.1"/>
    <property type="molecule type" value="Genomic_DNA"/>
</dbReference>
<proteinExistence type="predicted"/>
<feature type="coiled-coil region" evidence="1">
    <location>
        <begin position="638"/>
        <end position="731"/>
    </location>
</feature>
<reference evidence="3 4" key="1">
    <citation type="submission" date="2018-10" db="EMBL/GenBank/DDBJ databases">
        <title>Draft genome of Cortibacter populi DSM10536.</title>
        <authorList>
            <person name="Bernier A.-M."/>
            <person name="Bernard K."/>
        </authorList>
    </citation>
    <scope>NUCLEOTIDE SEQUENCE [LARGE SCALE GENOMIC DNA]</scope>
    <source>
        <strain evidence="3 4">DSM 105136</strain>
    </source>
</reference>
<dbReference type="InterPro" id="IPR027417">
    <property type="entry name" value="P-loop_NTPase"/>
</dbReference>
<organism evidence="3 4">
    <name type="scientific">Corticibacter populi</name>
    <dbReference type="NCBI Taxonomy" id="1550736"/>
    <lineage>
        <taxon>Bacteria</taxon>
        <taxon>Pseudomonadati</taxon>
        <taxon>Pseudomonadota</taxon>
        <taxon>Betaproteobacteria</taxon>
        <taxon>Burkholderiales</taxon>
        <taxon>Comamonadaceae</taxon>
        <taxon>Corticibacter</taxon>
    </lineage>
</organism>
<protein>
    <submittedName>
        <fullName evidence="3">GTP-binding protein</fullName>
    </submittedName>
</protein>
<dbReference type="SUPFAM" id="SSF52540">
    <property type="entry name" value="P-loop containing nucleoside triphosphate hydrolases"/>
    <property type="match status" value="2"/>
</dbReference>
<dbReference type="GO" id="GO:0016887">
    <property type="term" value="F:ATP hydrolysis activity"/>
    <property type="evidence" value="ECO:0007669"/>
    <property type="project" value="InterPro"/>
</dbReference>
<dbReference type="Pfam" id="PF13476">
    <property type="entry name" value="AAA_23"/>
    <property type="match status" value="1"/>
</dbReference>
<dbReference type="OrthoDB" id="9764467at2"/>
<sequence>MRLQRLRIEQFRQFHGPIEIDGLEPGINLFTGPNESGKSTLVRAIRAAFFERHRSSSAEELQPWGDSSASPAVELDFDWQGQRWQLRKRFLKQKRCDLLVDGQAFNGDDAEERLAELLGYQFPSRGASKAEHWGIPGLLWIEQGTGQDLHAAVGHAGKHLQSALGTSLGEVASSSGDALIAQVERERAALLTATGRPTGALARVSQQCEEQQMRLSELDTSIDTYRQQVDRLGGLRLQQQEDATRPWEAYRQQGRQAEAQLTEVARWQHEQQRAEQELQSGLASQQLCHDQLQAFERQQHELAERAKDRQDQAARLAELQARQSAIQTRLEQARLHYQQSRESLQQARHDAQRAGIQAELTQLEQTLKDNEARLQQARAQQTDLLQRRGQWQALHIDEASLRQLQKLHQDLSDLRVAEQAVATRLQFDLQAGQSLQLGHETIRGQGERRLLQPIELRIAGIGLMRIQPGGEDVASLVRRQQAVQDRINTLQTHLQVQNLSEAEARAEQCRRLQQAIEQDELQLRHLAPNGIDALEGQLTLARQRRQALSTQLAALPPATVNQTDSDTGIHTSLTAAQTLLDNATDQLRAAEQAEARYQKDLGLAEQASRIAQAEWQRLQNDIIAPERQQRTQQLQTQLLELRATESALRKDMNSLQQQIEAARPDILRQDIQRLGRTAEALEHAARERERELTRLQSSLEALGAQGLEEKRAELAQELQFSHRRRDELARRAAALDLLLLTLKDKRQALTRRLQAPLQHHLHHYLQLLFPQASLDIDENLMPAQLVRTGAGGHEERGEFQALSFGAREQMGLISRLAYADLLQAAGRPTLIILDDALVHSDPERLAPMKRILFDAAQRHQILLFTCHPANWRDLGAPPRDMQAIKTGA</sequence>
<dbReference type="RefSeq" id="WP_122226805.1">
    <property type="nucleotide sequence ID" value="NZ_RDQO01000001.1"/>
</dbReference>
<feature type="coiled-coil region" evidence="1">
    <location>
        <begin position="257"/>
        <end position="387"/>
    </location>
</feature>